<organism evidence="1 2">
    <name type="scientific">Protomyces lactucae-debilis</name>
    <dbReference type="NCBI Taxonomy" id="2754530"/>
    <lineage>
        <taxon>Eukaryota</taxon>
        <taxon>Fungi</taxon>
        <taxon>Dikarya</taxon>
        <taxon>Ascomycota</taxon>
        <taxon>Taphrinomycotina</taxon>
        <taxon>Taphrinomycetes</taxon>
        <taxon>Taphrinales</taxon>
        <taxon>Protomycetaceae</taxon>
        <taxon>Protomyces</taxon>
    </lineage>
</organism>
<dbReference type="EMBL" id="MCFI01000030">
    <property type="protein sequence ID" value="ORY74376.1"/>
    <property type="molecule type" value="Genomic_DNA"/>
</dbReference>
<sequence>MTVPSYSEAMESQIKRHPKLHRKAKRAVKQFVHSFRFKDRLHLHRKRDDRPLLSTETRQGITTIPLPAAPSITTPFDGSHWPSYPVDQAKRQKLANLISEKLDEAEARGESGEEVEKTLREEVFTKVLKSSTLHLTRRVLGDESENYVQSIGDTILGLQARIDVQMKLFLDKARKIMPSMTDKDLKRAATNVWPCLCFQLLCDMEPDLTDPIVGMSMLYPLTDDLVDDPKLSKEQKASFLRRFGDLVATGKGMHDGSQKERDIWNIFRMIEKNTSRLRFPLTYRSLNDLLTAQADSRVQFGGNKFGLPIPSFVAVWEVTVRKGALSILSDAYIVKGRLTDEEASFAAHFGALTQYLNDGRGLKSDLEEGQYTPFNMAMTWGPDCMDTVMGYALTHFFETFSHEEHLSICRQNPKKLAFMATMFSFLSFKLFEAVAINQEAFTRAFLDKIEEISPLPLDLMQRLWSMQYKENSNAEILPGMHSE</sequence>
<keyword evidence="2" id="KW-1185">Reference proteome</keyword>
<dbReference type="OrthoDB" id="9998769at2759"/>
<evidence type="ECO:0000313" key="2">
    <source>
        <dbReference type="Proteomes" id="UP000193685"/>
    </source>
</evidence>
<reference evidence="1 2" key="1">
    <citation type="submission" date="2016-07" db="EMBL/GenBank/DDBJ databases">
        <title>Pervasive Adenine N6-methylation of Active Genes in Fungi.</title>
        <authorList>
            <consortium name="DOE Joint Genome Institute"/>
            <person name="Mondo S.J."/>
            <person name="Dannebaum R.O."/>
            <person name="Kuo R.C."/>
            <person name="Labutti K."/>
            <person name="Haridas S."/>
            <person name="Kuo A."/>
            <person name="Salamov A."/>
            <person name="Ahrendt S.R."/>
            <person name="Lipzen A."/>
            <person name="Sullivan W."/>
            <person name="Andreopoulos W.B."/>
            <person name="Clum A."/>
            <person name="Lindquist E."/>
            <person name="Daum C."/>
            <person name="Ramamoorthy G.K."/>
            <person name="Gryganskyi A."/>
            <person name="Culley D."/>
            <person name="Magnuson J.K."/>
            <person name="James T.Y."/>
            <person name="O'Malley M.A."/>
            <person name="Stajich J.E."/>
            <person name="Spatafora J.W."/>
            <person name="Visel A."/>
            <person name="Grigoriev I.V."/>
        </authorList>
    </citation>
    <scope>NUCLEOTIDE SEQUENCE [LARGE SCALE GENOMIC DNA]</scope>
    <source>
        <strain evidence="1 2">12-1054</strain>
    </source>
</reference>
<proteinExistence type="predicted"/>
<gene>
    <name evidence="1" type="ORF">BCR37DRAFT_384505</name>
</gene>
<comment type="caution">
    <text evidence="1">The sequence shown here is derived from an EMBL/GenBank/DDBJ whole genome shotgun (WGS) entry which is preliminary data.</text>
</comment>
<dbReference type="GeneID" id="63786847"/>
<protein>
    <submittedName>
        <fullName evidence="1">Uncharacterized protein</fullName>
    </submittedName>
</protein>
<dbReference type="Proteomes" id="UP000193685">
    <property type="component" value="Unassembled WGS sequence"/>
</dbReference>
<name>A0A1Y2ET84_PROLT</name>
<dbReference type="AlphaFoldDB" id="A0A1Y2ET84"/>
<dbReference type="CDD" id="cd00385">
    <property type="entry name" value="Isoprenoid_Biosyn_C1"/>
    <property type="match status" value="1"/>
</dbReference>
<accession>A0A1Y2ET84</accession>
<dbReference type="RefSeq" id="XP_040722025.1">
    <property type="nucleotide sequence ID" value="XM_040870248.1"/>
</dbReference>
<evidence type="ECO:0000313" key="1">
    <source>
        <dbReference type="EMBL" id="ORY74376.1"/>
    </source>
</evidence>